<name>A0AAV0NVQ7_9ROSI</name>
<dbReference type="InterPro" id="IPR038765">
    <property type="entry name" value="Papain-like_cys_pep_sf"/>
</dbReference>
<reference evidence="1" key="1">
    <citation type="submission" date="2022-08" db="EMBL/GenBank/DDBJ databases">
        <authorList>
            <person name="Gutierrez-Valencia J."/>
        </authorList>
    </citation>
    <scope>NUCLEOTIDE SEQUENCE</scope>
</reference>
<dbReference type="Gene3D" id="3.40.395.10">
    <property type="entry name" value="Adenoviral Proteinase, Chain A"/>
    <property type="match status" value="1"/>
</dbReference>
<dbReference type="Proteomes" id="UP001154282">
    <property type="component" value="Unassembled WGS sequence"/>
</dbReference>
<sequence length="84" mass="9921">MFSKMVRANMKTRQIRNKLMHDGVDFMPNVSACQKIFMLVLDDEARHWFLYLVNVQQKTAFLLDSLPSTSEANRRRKSELCKKL</sequence>
<accession>A0AAV0NVQ7</accession>
<dbReference type="AlphaFoldDB" id="A0AAV0NVQ7"/>
<proteinExistence type="predicted"/>
<protein>
    <submittedName>
        <fullName evidence="1">Uncharacterized protein</fullName>
    </submittedName>
</protein>
<comment type="caution">
    <text evidence="1">The sequence shown here is derived from an EMBL/GenBank/DDBJ whole genome shotgun (WGS) entry which is preliminary data.</text>
</comment>
<dbReference type="SUPFAM" id="SSF54001">
    <property type="entry name" value="Cysteine proteinases"/>
    <property type="match status" value="1"/>
</dbReference>
<evidence type="ECO:0000313" key="2">
    <source>
        <dbReference type="Proteomes" id="UP001154282"/>
    </source>
</evidence>
<keyword evidence="2" id="KW-1185">Reference proteome</keyword>
<dbReference type="EMBL" id="CAMGYJ010000008">
    <property type="protein sequence ID" value="CAI0462775.1"/>
    <property type="molecule type" value="Genomic_DNA"/>
</dbReference>
<feature type="non-terminal residue" evidence="1">
    <location>
        <position position="84"/>
    </location>
</feature>
<gene>
    <name evidence="1" type="ORF">LITE_LOCUS35516</name>
</gene>
<organism evidence="1 2">
    <name type="scientific">Linum tenue</name>
    <dbReference type="NCBI Taxonomy" id="586396"/>
    <lineage>
        <taxon>Eukaryota</taxon>
        <taxon>Viridiplantae</taxon>
        <taxon>Streptophyta</taxon>
        <taxon>Embryophyta</taxon>
        <taxon>Tracheophyta</taxon>
        <taxon>Spermatophyta</taxon>
        <taxon>Magnoliopsida</taxon>
        <taxon>eudicotyledons</taxon>
        <taxon>Gunneridae</taxon>
        <taxon>Pentapetalae</taxon>
        <taxon>rosids</taxon>
        <taxon>fabids</taxon>
        <taxon>Malpighiales</taxon>
        <taxon>Linaceae</taxon>
        <taxon>Linum</taxon>
    </lineage>
</organism>
<evidence type="ECO:0000313" key="1">
    <source>
        <dbReference type="EMBL" id="CAI0462775.1"/>
    </source>
</evidence>